<comment type="caution">
    <text evidence="1">The sequence shown here is derived from an EMBL/GenBank/DDBJ whole genome shotgun (WGS) entry which is preliminary data.</text>
</comment>
<dbReference type="Proteomes" id="UP001501803">
    <property type="component" value="Unassembled WGS sequence"/>
</dbReference>
<organism evidence="1 2">
    <name type="scientific">Leifsonia kafniensis</name>
    <dbReference type="NCBI Taxonomy" id="475957"/>
    <lineage>
        <taxon>Bacteria</taxon>
        <taxon>Bacillati</taxon>
        <taxon>Actinomycetota</taxon>
        <taxon>Actinomycetes</taxon>
        <taxon>Micrococcales</taxon>
        <taxon>Microbacteriaceae</taxon>
        <taxon>Leifsonia</taxon>
    </lineage>
</organism>
<gene>
    <name evidence="1" type="ORF">GCM10022381_10410</name>
</gene>
<evidence type="ECO:0000313" key="2">
    <source>
        <dbReference type="Proteomes" id="UP001501803"/>
    </source>
</evidence>
<sequence length="78" mass="8831">MDYIAEFLDGPLEGQTDTRVLVRGAAEPRISMVAAVDGLESLFWYDKAEQRDVQGRLHVRYTFDSGESDPVESNHEQD</sequence>
<accession>A0ABP7K8A3</accession>
<dbReference type="EMBL" id="BAABCN010000002">
    <property type="protein sequence ID" value="GAA3869000.1"/>
    <property type="molecule type" value="Genomic_DNA"/>
</dbReference>
<keyword evidence="2" id="KW-1185">Reference proteome</keyword>
<protein>
    <submittedName>
        <fullName evidence="1">Uncharacterized protein</fullName>
    </submittedName>
</protein>
<proteinExistence type="predicted"/>
<evidence type="ECO:0000313" key="1">
    <source>
        <dbReference type="EMBL" id="GAA3869000.1"/>
    </source>
</evidence>
<name>A0ABP7K8A3_9MICO</name>
<reference evidence="2" key="1">
    <citation type="journal article" date="2019" name="Int. J. Syst. Evol. Microbiol.">
        <title>The Global Catalogue of Microorganisms (GCM) 10K type strain sequencing project: providing services to taxonomists for standard genome sequencing and annotation.</title>
        <authorList>
            <consortium name="The Broad Institute Genomics Platform"/>
            <consortium name="The Broad Institute Genome Sequencing Center for Infectious Disease"/>
            <person name="Wu L."/>
            <person name="Ma J."/>
        </authorList>
    </citation>
    <scope>NUCLEOTIDE SEQUENCE [LARGE SCALE GENOMIC DNA]</scope>
    <source>
        <strain evidence="2">JCM 17021</strain>
    </source>
</reference>